<dbReference type="EMBL" id="CADEAL010000537">
    <property type="protein sequence ID" value="CAB1421653.1"/>
    <property type="molecule type" value="Genomic_DNA"/>
</dbReference>
<keyword evidence="7" id="KW-0137">Centromere</keyword>
<dbReference type="PANTHER" id="PTHR31345">
    <property type="entry name" value="CENTROMERE PROTEIN Q"/>
    <property type="match status" value="1"/>
</dbReference>
<keyword evidence="8" id="KW-0175">Coiled coil</keyword>
<evidence type="ECO:0000256" key="8">
    <source>
        <dbReference type="SAM" id="Coils"/>
    </source>
</evidence>
<dbReference type="Proteomes" id="UP001153269">
    <property type="component" value="Unassembled WGS sequence"/>
</dbReference>
<feature type="coiled-coil region" evidence="8">
    <location>
        <begin position="156"/>
        <end position="208"/>
    </location>
</feature>
<dbReference type="AlphaFoldDB" id="A0A9N7YDF3"/>
<dbReference type="GO" id="GO:0005634">
    <property type="term" value="C:nucleus"/>
    <property type="evidence" value="ECO:0007669"/>
    <property type="project" value="UniProtKB-SubCell"/>
</dbReference>
<evidence type="ECO:0000256" key="3">
    <source>
        <dbReference type="ARBA" id="ARBA00008191"/>
    </source>
</evidence>
<dbReference type="InterPro" id="IPR025212">
    <property type="entry name" value="CAD_CENP-Q"/>
</dbReference>
<comment type="similarity">
    <text evidence="3">Belongs to the CENP-Q/OKP1 family.</text>
</comment>
<reference evidence="10" key="1">
    <citation type="submission" date="2020-03" db="EMBL/GenBank/DDBJ databases">
        <authorList>
            <person name="Weist P."/>
        </authorList>
    </citation>
    <scope>NUCLEOTIDE SEQUENCE</scope>
</reference>
<evidence type="ECO:0000256" key="4">
    <source>
        <dbReference type="ARBA" id="ARBA00016397"/>
    </source>
</evidence>
<evidence type="ECO:0000256" key="1">
    <source>
        <dbReference type="ARBA" id="ARBA00004123"/>
    </source>
</evidence>
<gene>
    <name evidence="10" type="ORF">PLEPLA_LOCUS9540</name>
</gene>
<dbReference type="GO" id="GO:0000775">
    <property type="term" value="C:chromosome, centromeric region"/>
    <property type="evidence" value="ECO:0007669"/>
    <property type="project" value="UniProtKB-SubCell"/>
</dbReference>
<keyword evidence="6" id="KW-0539">Nucleus</keyword>
<name>A0A9N7YDF3_PLEPL</name>
<evidence type="ECO:0000256" key="7">
    <source>
        <dbReference type="ARBA" id="ARBA00023328"/>
    </source>
</evidence>
<feature type="compositionally biased region" description="Low complexity" evidence="9">
    <location>
        <begin position="29"/>
        <end position="39"/>
    </location>
</feature>
<accession>A0A9N7YDF3</accession>
<evidence type="ECO:0000256" key="9">
    <source>
        <dbReference type="SAM" id="MobiDB-lite"/>
    </source>
</evidence>
<comment type="caution">
    <text evidence="10">The sequence shown here is derived from an EMBL/GenBank/DDBJ whole genome shotgun (WGS) entry which is preliminary data.</text>
</comment>
<sequence length="284" mass="31770">MKPVRGSSRPPSKAPGLKHKRKTTKETNKQQTAQTAQQQDPELRDESSHSRAAQKRKAEDSPSNAKKVKGQNNWKQLPQSTIVSLENIMDLSLLAVLALKRTDRKESQEHLNLMKTRFLAQCAQLTAPVHKQKDLKSSHHHHQEETKRAVAGKSSLSRVEEDLRAVVRALENAEEQTVSLQQTCRALRDQVEEEEEKAKEILQISRQAVLNLRPHPPQKDKTSSETMKKIIADSDSEATARRLGEILQKSKNAQVLLLHAHKHADRLFSSGCSTSSGSPCSEGT</sequence>
<dbReference type="PANTHER" id="PTHR31345:SF3">
    <property type="entry name" value="CENTROMERE PROTEIN Q"/>
    <property type="match status" value="1"/>
</dbReference>
<evidence type="ECO:0000256" key="6">
    <source>
        <dbReference type="ARBA" id="ARBA00023242"/>
    </source>
</evidence>
<evidence type="ECO:0000256" key="2">
    <source>
        <dbReference type="ARBA" id="ARBA00004584"/>
    </source>
</evidence>
<proteinExistence type="inferred from homology"/>
<feature type="region of interest" description="Disordered" evidence="9">
    <location>
        <begin position="1"/>
        <end position="73"/>
    </location>
</feature>
<dbReference type="Pfam" id="PF13094">
    <property type="entry name" value="CENP-Q"/>
    <property type="match status" value="1"/>
</dbReference>
<evidence type="ECO:0000256" key="5">
    <source>
        <dbReference type="ARBA" id="ARBA00022454"/>
    </source>
</evidence>
<organism evidence="10 11">
    <name type="scientific">Pleuronectes platessa</name>
    <name type="common">European plaice</name>
    <dbReference type="NCBI Taxonomy" id="8262"/>
    <lineage>
        <taxon>Eukaryota</taxon>
        <taxon>Metazoa</taxon>
        <taxon>Chordata</taxon>
        <taxon>Craniata</taxon>
        <taxon>Vertebrata</taxon>
        <taxon>Euteleostomi</taxon>
        <taxon>Actinopterygii</taxon>
        <taxon>Neopterygii</taxon>
        <taxon>Teleostei</taxon>
        <taxon>Neoteleostei</taxon>
        <taxon>Acanthomorphata</taxon>
        <taxon>Carangaria</taxon>
        <taxon>Pleuronectiformes</taxon>
        <taxon>Pleuronectoidei</taxon>
        <taxon>Pleuronectidae</taxon>
        <taxon>Pleuronectes</taxon>
    </lineage>
</organism>
<evidence type="ECO:0000313" key="11">
    <source>
        <dbReference type="Proteomes" id="UP001153269"/>
    </source>
</evidence>
<evidence type="ECO:0000313" key="10">
    <source>
        <dbReference type="EMBL" id="CAB1421653.1"/>
    </source>
</evidence>
<feature type="compositionally biased region" description="Basic and acidic residues" evidence="9">
    <location>
        <begin position="131"/>
        <end position="148"/>
    </location>
</feature>
<comment type="subcellular location">
    <subcellularLocation>
        <location evidence="2">Chromosome</location>
        <location evidence="2">Centromere</location>
    </subcellularLocation>
    <subcellularLocation>
        <location evidence="1">Nucleus</location>
    </subcellularLocation>
</comment>
<keyword evidence="11" id="KW-1185">Reference proteome</keyword>
<protein>
    <recommendedName>
        <fullName evidence="4">Centromere protein Q</fullName>
    </recommendedName>
</protein>
<feature type="region of interest" description="Disordered" evidence="9">
    <location>
        <begin position="130"/>
        <end position="155"/>
    </location>
</feature>
<keyword evidence="5" id="KW-0158">Chromosome</keyword>